<name>A0AAV7P7J2_PLEWA</name>
<evidence type="ECO:0000259" key="1">
    <source>
        <dbReference type="Pfam" id="PF13873"/>
    </source>
</evidence>
<feature type="domain" description="Myb/SANT-like DNA-binding" evidence="1">
    <location>
        <begin position="112"/>
        <end position="155"/>
    </location>
</feature>
<dbReference type="AlphaFoldDB" id="A0AAV7P7J2"/>
<dbReference type="InterPro" id="IPR028002">
    <property type="entry name" value="Myb_DNA-bind_5"/>
</dbReference>
<protein>
    <recommendedName>
        <fullName evidence="1">Myb/SANT-like DNA-binding domain-containing protein</fullName>
    </recommendedName>
</protein>
<evidence type="ECO:0000313" key="3">
    <source>
        <dbReference type="Proteomes" id="UP001066276"/>
    </source>
</evidence>
<dbReference type="Proteomes" id="UP001066276">
    <property type="component" value="Chromosome 7"/>
</dbReference>
<organism evidence="2 3">
    <name type="scientific">Pleurodeles waltl</name>
    <name type="common">Iberian ribbed newt</name>
    <dbReference type="NCBI Taxonomy" id="8319"/>
    <lineage>
        <taxon>Eukaryota</taxon>
        <taxon>Metazoa</taxon>
        <taxon>Chordata</taxon>
        <taxon>Craniata</taxon>
        <taxon>Vertebrata</taxon>
        <taxon>Euteleostomi</taxon>
        <taxon>Amphibia</taxon>
        <taxon>Batrachia</taxon>
        <taxon>Caudata</taxon>
        <taxon>Salamandroidea</taxon>
        <taxon>Salamandridae</taxon>
        <taxon>Pleurodelinae</taxon>
        <taxon>Pleurodeles</taxon>
    </lineage>
</organism>
<gene>
    <name evidence="2" type="ORF">NDU88_002631</name>
</gene>
<evidence type="ECO:0000313" key="2">
    <source>
        <dbReference type="EMBL" id="KAJ1124170.1"/>
    </source>
</evidence>
<accession>A0AAV7P7J2</accession>
<sequence>MSSGAVFNFTFIGDFPTIFSGALRLTLRCSLGSSAAPDLRVTLSLVCSPRLQEMPSSYLLANPPSARPRTSTATMWQPPWLLDETMYQYDGDIQGMASPIFPVTDVELTHKVRAHEKIGIWRAIAKEVRGLGVHHRRGTHCRKRWEDIRRGTKKTAESLLGMASQRRRGACRQLSPLMFRILAVAYPDLDGRVRAAHQTQGGEYKHHLLCCRAVEVSGWGRRAVGPPRPGRYL</sequence>
<reference evidence="2" key="1">
    <citation type="journal article" date="2022" name="bioRxiv">
        <title>Sequencing and chromosome-scale assembly of the giantPleurodeles waltlgenome.</title>
        <authorList>
            <person name="Brown T."/>
            <person name="Elewa A."/>
            <person name="Iarovenko S."/>
            <person name="Subramanian E."/>
            <person name="Araus A.J."/>
            <person name="Petzold A."/>
            <person name="Susuki M."/>
            <person name="Suzuki K.-i.T."/>
            <person name="Hayashi T."/>
            <person name="Toyoda A."/>
            <person name="Oliveira C."/>
            <person name="Osipova E."/>
            <person name="Leigh N.D."/>
            <person name="Simon A."/>
            <person name="Yun M.H."/>
        </authorList>
    </citation>
    <scope>NUCLEOTIDE SEQUENCE</scope>
    <source>
        <strain evidence="2">20211129_DDA</strain>
        <tissue evidence="2">Liver</tissue>
    </source>
</reference>
<dbReference type="EMBL" id="JANPWB010000011">
    <property type="protein sequence ID" value="KAJ1124170.1"/>
    <property type="molecule type" value="Genomic_DNA"/>
</dbReference>
<keyword evidence="3" id="KW-1185">Reference proteome</keyword>
<dbReference type="Pfam" id="PF13873">
    <property type="entry name" value="Myb_DNA-bind_5"/>
    <property type="match status" value="1"/>
</dbReference>
<comment type="caution">
    <text evidence="2">The sequence shown here is derived from an EMBL/GenBank/DDBJ whole genome shotgun (WGS) entry which is preliminary data.</text>
</comment>
<proteinExistence type="predicted"/>